<evidence type="ECO:0000256" key="1">
    <source>
        <dbReference type="SAM" id="MobiDB-lite"/>
    </source>
</evidence>
<proteinExistence type="predicted"/>
<evidence type="ECO:0000259" key="2">
    <source>
        <dbReference type="Pfam" id="PF11740"/>
    </source>
</evidence>
<organism evidence="3 4">
    <name type="scientific">Pelomonas aquatica</name>
    <dbReference type="NCBI Taxonomy" id="431058"/>
    <lineage>
        <taxon>Bacteria</taxon>
        <taxon>Pseudomonadati</taxon>
        <taxon>Pseudomonadota</taxon>
        <taxon>Betaproteobacteria</taxon>
        <taxon>Burkholderiales</taxon>
        <taxon>Sphaerotilaceae</taxon>
        <taxon>Roseateles</taxon>
    </lineage>
</organism>
<dbReference type="EMBL" id="SGUG01000044">
    <property type="protein sequence ID" value="MDG0864894.1"/>
    <property type="molecule type" value="Genomic_DNA"/>
</dbReference>
<feature type="region of interest" description="Disordered" evidence="1">
    <location>
        <begin position="107"/>
        <end position="130"/>
    </location>
</feature>
<dbReference type="InterPro" id="IPR021104">
    <property type="entry name" value="KfrA_DNA-bd_N"/>
</dbReference>
<protein>
    <submittedName>
        <fullName evidence="3">Integrase</fullName>
    </submittedName>
</protein>
<evidence type="ECO:0000313" key="3">
    <source>
        <dbReference type="EMBL" id="MDG0864894.1"/>
    </source>
</evidence>
<dbReference type="AlphaFoldDB" id="A0A9X4LLB0"/>
<keyword evidence="4" id="KW-1185">Reference proteome</keyword>
<comment type="caution">
    <text evidence="3">The sequence shown here is derived from an EMBL/GenBank/DDBJ whole genome shotgun (WGS) entry which is preliminary data.</text>
</comment>
<dbReference type="Proteomes" id="UP001152766">
    <property type="component" value="Unassembled WGS sequence"/>
</dbReference>
<name>A0A9X4LLB0_9BURK</name>
<feature type="domain" description="KfrA N-terminal DNA-binding" evidence="2">
    <location>
        <begin position="7"/>
        <end position="113"/>
    </location>
</feature>
<evidence type="ECO:0000313" key="4">
    <source>
        <dbReference type="Proteomes" id="UP001152766"/>
    </source>
</evidence>
<gene>
    <name evidence="3" type="ORF">EXJ73_20755</name>
</gene>
<accession>A0A9X4LLB0</accession>
<reference evidence="3" key="1">
    <citation type="submission" date="2019-02" db="EMBL/GenBank/DDBJ databases">
        <title>Draft genome of the type strain Pelomonas aquatica CCUG 52575T.</title>
        <authorList>
            <person name="Gomila M."/>
            <person name="Lalucat J."/>
        </authorList>
    </citation>
    <scope>NUCLEOTIDE SEQUENCE</scope>
    <source>
        <strain evidence="3">CCUG 52575</strain>
    </source>
</reference>
<dbReference type="Pfam" id="PF11740">
    <property type="entry name" value="KfrA_N"/>
    <property type="match status" value="1"/>
</dbReference>
<sequence length="347" mass="38203">MARAGVTKGEVQRARLALIKAGRHPSIDAIRIELGNTGSKATIFRHLKEIEADEGGAGVPQGSVSEELMAFVTNLAGRLEFEAQERFDALKAGHAEEVRGLKEQLEKARGEARSGRSEAERSQIELSTERTARQRVEAELAALRLEHGQVTTQLTAQLEGVQEQLKATQAQVASLEEKHIHAREALEHFRNASREQRDREARQHEQQLQYLQREVANAAEALTAKQTELRSALQEKADALAHLFAARAERRQVDDQLRELKSAAERLAVQNQLVANLRDQAQQAAQQYEILRVRASDLEQRNGELERLLAGATATAQLQGDMVKELLARISQPAPAGKAKGKAAAAG</sequence>